<keyword evidence="2" id="KW-0902">Two-component regulatory system</keyword>
<dbReference type="Pfam" id="PF00072">
    <property type="entry name" value="Response_reg"/>
    <property type="match status" value="1"/>
</dbReference>
<gene>
    <name evidence="5" type="ORF">NIASO_02915</name>
</gene>
<name>W0F2C0_9BACT</name>
<dbReference type="PROSITE" id="PS50110">
    <property type="entry name" value="RESPONSE_REGULATORY"/>
    <property type="match status" value="1"/>
</dbReference>
<dbReference type="OrthoDB" id="1121174at2"/>
<dbReference type="KEGG" id="nso:NIASO_02915"/>
<dbReference type="SUPFAM" id="SSF52172">
    <property type="entry name" value="CheY-like"/>
    <property type="match status" value="1"/>
</dbReference>
<dbReference type="PANTHER" id="PTHR44591">
    <property type="entry name" value="STRESS RESPONSE REGULATOR PROTEIN 1"/>
    <property type="match status" value="1"/>
</dbReference>
<sequence length="126" mass="14166">MKVFVVDDDPVYKLIVQRMFSEIGNGLSISFFSDGKEAMDVLEEGGDGAFPDIIMLDIEMPEMDGWAFMDAFRRLPAAARATTKIYIITSSIANEDIQRASQYPEIINYIPKPVTQKILKRIIGQS</sequence>
<keyword evidence="1 3" id="KW-0597">Phosphoprotein</keyword>
<dbReference type="SMART" id="SM00448">
    <property type="entry name" value="REC"/>
    <property type="match status" value="1"/>
</dbReference>
<dbReference type="RefSeq" id="WP_008583744.1">
    <property type="nucleotide sequence ID" value="NZ_CP007035.1"/>
</dbReference>
<organism evidence="5 6">
    <name type="scientific">Niabella soli DSM 19437</name>
    <dbReference type="NCBI Taxonomy" id="929713"/>
    <lineage>
        <taxon>Bacteria</taxon>
        <taxon>Pseudomonadati</taxon>
        <taxon>Bacteroidota</taxon>
        <taxon>Chitinophagia</taxon>
        <taxon>Chitinophagales</taxon>
        <taxon>Chitinophagaceae</taxon>
        <taxon>Niabella</taxon>
    </lineage>
</organism>
<dbReference type="Gene3D" id="3.40.50.2300">
    <property type="match status" value="1"/>
</dbReference>
<dbReference type="GO" id="GO:0000160">
    <property type="term" value="P:phosphorelay signal transduction system"/>
    <property type="evidence" value="ECO:0007669"/>
    <property type="project" value="UniProtKB-KW"/>
</dbReference>
<dbReference type="AlphaFoldDB" id="W0F2C0"/>
<dbReference type="InterPro" id="IPR001789">
    <property type="entry name" value="Sig_transdc_resp-reg_receiver"/>
</dbReference>
<feature type="domain" description="Response regulatory" evidence="4">
    <location>
        <begin position="2"/>
        <end position="126"/>
    </location>
</feature>
<dbReference type="HOGENOM" id="CLU_000445_69_17_10"/>
<evidence type="ECO:0000256" key="3">
    <source>
        <dbReference type="PROSITE-ProRule" id="PRU00169"/>
    </source>
</evidence>
<dbReference type="Proteomes" id="UP000003586">
    <property type="component" value="Chromosome"/>
</dbReference>
<keyword evidence="6" id="KW-1185">Reference proteome</keyword>
<dbReference type="EMBL" id="CP007035">
    <property type="protein sequence ID" value="AHF17170.1"/>
    <property type="molecule type" value="Genomic_DNA"/>
</dbReference>
<evidence type="ECO:0000256" key="2">
    <source>
        <dbReference type="ARBA" id="ARBA00023012"/>
    </source>
</evidence>
<feature type="modified residue" description="4-aspartylphosphate" evidence="3">
    <location>
        <position position="57"/>
    </location>
</feature>
<dbReference type="InterPro" id="IPR011006">
    <property type="entry name" value="CheY-like_superfamily"/>
</dbReference>
<reference evidence="5 6" key="1">
    <citation type="submission" date="2013-12" db="EMBL/GenBank/DDBJ databases">
        <authorList>
            <consortium name="DOE Joint Genome Institute"/>
            <person name="Eisen J."/>
            <person name="Huntemann M."/>
            <person name="Han J."/>
            <person name="Chen A."/>
            <person name="Kyrpides N."/>
            <person name="Mavromatis K."/>
            <person name="Markowitz V."/>
            <person name="Palaniappan K."/>
            <person name="Ivanova N."/>
            <person name="Schaumberg A."/>
            <person name="Pati A."/>
            <person name="Liolios K."/>
            <person name="Nordberg H.P."/>
            <person name="Cantor M.N."/>
            <person name="Hua S.X."/>
            <person name="Woyke T."/>
        </authorList>
    </citation>
    <scope>NUCLEOTIDE SEQUENCE [LARGE SCALE GENOMIC DNA]</scope>
    <source>
        <strain evidence="6">DSM 19437</strain>
    </source>
</reference>
<evidence type="ECO:0000313" key="6">
    <source>
        <dbReference type="Proteomes" id="UP000003586"/>
    </source>
</evidence>
<evidence type="ECO:0000313" key="5">
    <source>
        <dbReference type="EMBL" id="AHF17170.1"/>
    </source>
</evidence>
<evidence type="ECO:0000259" key="4">
    <source>
        <dbReference type="PROSITE" id="PS50110"/>
    </source>
</evidence>
<dbReference type="STRING" id="929713.NIASO_02915"/>
<proteinExistence type="predicted"/>
<accession>W0F2C0</accession>
<dbReference type="PANTHER" id="PTHR44591:SF14">
    <property type="entry name" value="PROTEIN PILG"/>
    <property type="match status" value="1"/>
</dbReference>
<protein>
    <recommendedName>
        <fullName evidence="4">Response regulatory domain-containing protein</fullName>
    </recommendedName>
</protein>
<evidence type="ECO:0000256" key="1">
    <source>
        <dbReference type="ARBA" id="ARBA00022553"/>
    </source>
</evidence>
<dbReference type="InterPro" id="IPR050595">
    <property type="entry name" value="Bact_response_regulator"/>
</dbReference>
<dbReference type="eggNOG" id="COG2197">
    <property type="taxonomic scope" value="Bacteria"/>
</dbReference>